<dbReference type="InterPro" id="IPR006652">
    <property type="entry name" value="Kelch_1"/>
</dbReference>
<dbReference type="InterPro" id="IPR015915">
    <property type="entry name" value="Kelch-typ_b-propeller"/>
</dbReference>
<evidence type="ECO:0000313" key="7">
    <source>
        <dbReference type="EMBL" id="KAF9592995.1"/>
    </source>
</evidence>
<dbReference type="InterPro" id="IPR004839">
    <property type="entry name" value="Aminotransferase_I/II_large"/>
</dbReference>
<dbReference type="PANTHER" id="PTHR46122">
    <property type="entry name" value="GALACTOSE OXIDASE/KELCH REPEAT PROTEIN-RELATED"/>
    <property type="match status" value="1"/>
</dbReference>
<keyword evidence="8" id="KW-1185">Reference proteome</keyword>
<accession>A0A835H672</accession>
<dbReference type="GO" id="GO:0030170">
    <property type="term" value="F:pyridoxal phosphate binding"/>
    <property type="evidence" value="ECO:0007669"/>
    <property type="project" value="InterPro"/>
</dbReference>
<name>A0A835H672_9MAGN</name>
<keyword evidence="3" id="KW-0677">Repeat</keyword>
<dbReference type="CDD" id="cd22152">
    <property type="entry name" value="F-box_AtAFR-like"/>
    <property type="match status" value="1"/>
</dbReference>
<evidence type="ECO:0008006" key="9">
    <source>
        <dbReference type="Google" id="ProtNLM"/>
    </source>
</evidence>
<comment type="caution">
    <text evidence="7">The sequence shown here is derived from an EMBL/GenBank/DDBJ whole genome shotgun (WGS) entry which is preliminary data.</text>
</comment>
<proteinExistence type="inferred from homology"/>
<evidence type="ECO:0000259" key="6">
    <source>
        <dbReference type="Pfam" id="PF00646"/>
    </source>
</evidence>
<dbReference type="AlphaFoldDB" id="A0A835H672"/>
<keyword evidence="2" id="KW-0880">Kelch repeat</keyword>
<dbReference type="SMART" id="SM00612">
    <property type="entry name" value="Kelch"/>
    <property type="match status" value="2"/>
</dbReference>
<dbReference type="Gene3D" id="3.40.640.10">
    <property type="entry name" value="Type I PLP-dependent aspartate aminotransferase-like (Major domain)"/>
    <property type="match status" value="1"/>
</dbReference>
<dbReference type="InterPro" id="IPR052439">
    <property type="entry name" value="F-box/Kelch-repeat"/>
</dbReference>
<evidence type="ECO:0000256" key="3">
    <source>
        <dbReference type="ARBA" id="ARBA00022737"/>
    </source>
</evidence>
<dbReference type="SUPFAM" id="SSF117281">
    <property type="entry name" value="Kelch motif"/>
    <property type="match status" value="1"/>
</dbReference>
<dbReference type="Proteomes" id="UP000631114">
    <property type="component" value="Unassembled WGS sequence"/>
</dbReference>
<keyword evidence="4" id="KW-0663">Pyridoxal phosphate</keyword>
<dbReference type="Pfam" id="PF00155">
    <property type="entry name" value="Aminotran_1_2"/>
    <property type="match status" value="1"/>
</dbReference>
<dbReference type="Pfam" id="PF01344">
    <property type="entry name" value="Kelch_1"/>
    <property type="match status" value="2"/>
</dbReference>
<dbReference type="InterPro" id="IPR004838">
    <property type="entry name" value="NHTrfase_class1_PyrdxlP-BS"/>
</dbReference>
<dbReference type="InterPro" id="IPR015424">
    <property type="entry name" value="PyrdxlP-dep_Trfase"/>
</dbReference>
<dbReference type="InterPro" id="IPR015421">
    <property type="entry name" value="PyrdxlP-dep_Trfase_major"/>
</dbReference>
<dbReference type="OrthoDB" id="191037at2759"/>
<dbReference type="PANTHER" id="PTHR46122:SF1">
    <property type="entry name" value="F-BOX DOMAIN-CONTAINING PROTEIN"/>
    <property type="match status" value="1"/>
</dbReference>
<reference evidence="7 8" key="1">
    <citation type="submission" date="2020-10" db="EMBL/GenBank/DDBJ databases">
        <title>The Coptis chinensis genome and diversification of protoberbering-type alkaloids.</title>
        <authorList>
            <person name="Wang B."/>
            <person name="Shu S."/>
            <person name="Song C."/>
            <person name="Liu Y."/>
        </authorList>
    </citation>
    <scope>NUCLEOTIDE SEQUENCE [LARGE SCALE GENOMIC DNA]</scope>
    <source>
        <strain evidence="7">HL-2020</strain>
        <tissue evidence="7">Leaf</tissue>
    </source>
</reference>
<protein>
    <recommendedName>
        <fullName evidence="9">F-box/kelch-repeat protein</fullName>
    </recommendedName>
</protein>
<comment type="similarity">
    <text evidence="1">Belongs to the class-I pyridoxal-phosphate-dependent aminotransferase family.</text>
</comment>
<dbReference type="EMBL" id="JADFTS010000008">
    <property type="protein sequence ID" value="KAF9592995.1"/>
    <property type="molecule type" value="Genomic_DNA"/>
</dbReference>
<organism evidence="7 8">
    <name type="scientific">Coptis chinensis</name>
    <dbReference type="NCBI Taxonomy" id="261450"/>
    <lineage>
        <taxon>Eukaryota</taxon>
        <taxon>Viridiplantae</taxon>
        <taxon>Streptophyta</taxon>
        <taxon>Embryophyta</taxon>
        <taxon>Tracheophyta</taxon>
        <taxon>Spermatophyta</taxon>
        <taxon>Magnoliopsida</taxon>
        <taxon>Ranunculales</taxon>
        <taxon>Ranunculaceae</taxon>
        <taxon>Coptidoideae</taxon>
        <taxon>Coptis</taxon>
    </lineage>
</organism>
<evidence type="ECO:0000256" key="4">
    <source>
        <dbReference type="ARBA" id="ARBA00022898"/>
    </source>
</evidence>
<evidence type="ECO:0000256" key="1">
    <source>
        <dbReference type="ARBA" id="ARBA00007441"/>
    </source>
</evidence>
<gene>
    <name evidence="7" type="ORF">IFM89_019722</name>
</gene>
<feature type="domain" description="F-box" evidence="6">
    <location>
        <begin position="99"/>
        <end position="134"/>
    </location>
</feature>
<evidence type="ECO:0000313" key="8">
    <source>
        <dbReference type="Proteomes" id="UP000631114"/>
    </source>
</evidence>
<dbReference type="PROSITE" id="PS51257">
    <property type="entry name" value="PROKAR_LIPOPROTEIN"/>
    <property type="match status" value="1"/>
</dbReference>
<dbReference type="InterPro" id="IPR001810">
    <property type="entry name" value="F-box_dom"/>
</dbReference>
<dbReference type="Pfam" id="PF00646">
    <property type="entry name" value="F-box"/>
    <property type="match status" value="1"/>
</dbReference>
<sequence>MWERALTVNGFSKAFAMTGWRLGYLASPTHFVQACGKIQSQATSGASSISQKAGVATLGLGYAGDEIELFVVSKMRLLEEEEGQEKRGAARFSDSLFPGLHDDIALNCLAWVPRSDYASLACLSNRFKMLVKSGCLHGLRKQMGIAEHWVYLVFDLKGWEAFDPTVKRWMKLPKIPCDDCFNHADKESLAVGNELLVFGRELYDLAIWKYNLAHQNWVKCQGLNRPRCLFGSSSFGSVAVVAGGVDRKGTVLRSAELYNSDSGCWELLPSMHSPRKLCSGFFMDGKFYVIGGVASATDSLSCGEEYNLQTRTWRKIEGMYTIENKAAQAPPLVAVVDNQLYAVEHLKNIVKKYDKENNCWNELGRLPVRADSSNGWGLAFKACGKQLLVVGGQKGPEGEAIVLNSWCPSSGIVDGALEWKVLVSLPRIGNLLFLSYGAQLPDSAVSWPAKGNTGNIFALFYQSFIMDAALFRVPCWIPSTIFKCKGHVDSSFGLLSTLQRAVSQFFPVPTILDTDLESCQEKFSGSNLERENKLSSFHILREQEENIDKKDKRIKKKKQGLHVSPLFHYALVCAVFNPPRNKAVKG</sequence>
<evidence type="ECO:0000256" key="2">
    <source>
        <dbReference type="ARBA" id="ARBA00022441"/>
    </source>
</evidence>
<feature type="domain" description="Aminotransferase class I/classII large" evidence="5">
    <location>
        <begin position="6"/>
        <end position="58"/>
    </location>
</feature>
<dbReference type="GO" id="GO:0005634">
    <property type="term" value="C:nucleus"/>
    <property type="evidence" value="ECO:0007669"/>
    <property type="project" value="TreeGrafter"/>
</dbReference>
<dbReference type="PROSITE" id="PS00105">
    <property type="entry name" value="AA_TRANSFER_CLASS_1"/>
    <property type="match status" value="1"/>
</dbReference>
<dbReference type="SUPFAM" id="SSF53383">
    <property type="entry name" value="PLP-dependent transferases"/>
    <property type="match status" value="1"/>
</dbReference>
<evidence type="ECO:0000259" key="5">
    <source>
        <dbReference type="Pfam" id="PF00155"/>
    </source>
</evidence>
<dbReference type="Gene3D" id="2.120.10.80">
    <property type="entry name" value="Kelch-type beta propeller"/>
    <property type="match status" value="1"/>
</dbReference>
<dbReference type="GO" id="GO:0003824">
    <property type="term" value="F:catalytic activity"/>
    <property type="evidence" value="ECO:0007669"/>
    <property type="project" value="InterPro"/>
</dbReference>
<dbReference type="FunFam" id="2.120.10.80:FF:000007">
    <property type="entry name" value="F-box/kelch-repeat protein SKIP11"/>
    <property type="match status" value="1"/>
</dbReference>